<proteinExistence type="predicted"/>
<organism evidence="1 2">
    <name type="scientific">Pseudomonas syringae pv. maculicola str. ES4326</name>
    <dbReference type="NCBI Taxonomy" id="629265"/>
    <lineage>
        <taxon>Bacteria</taxon>
        <taxon>Pseudomonadati</taxon>
        <taxon>Pseudomonadota</taxon>
        <taxon>Gammaproteobacteria</taxon>
        <taxon>Pseudomonadales</taxon>
        <taxon>Pseudomonadaceae</taxon>
        <taxon>Pseudomonas</taxon>
    </lineage>
</organism>
<dbReference type="AlphaFoldDB" id="A0A8T8C4T5"/>
<evidence type="ECO:0000313" key="1">
    <source>
        <dbReference type="EMBL" id="QHE98635.1"/>
    </source>
</evidence>
<name>A0A8T8C4T5_PSEYM</name>
<dbReference type="Proteomes" id="UP000003811">
    <property type="component" value="Chromosome"/>
</dbReference>
<sequence length="49" mass="5561">MKLVNLSFQQTAVLPEHVRFSEKFETFVVEQIVVHGDVQPRSAKVSFTG</sequence>
<reference evidence="1 2" key="1">
    <citation type="journal article" date="2011" name="PLoS Pathog.">
        <title>Dynamic evolution of pathogenicity revealed by sequencing and comparative genomics of 19 Pseudomonas syringae isolates.</title>
        <authorList>
            <person name="Baltrus D.A."/>
            <person name="Nishimura M.T."/>
            <person name="Romanchuk A."/>
            <person name="Chang J.H."/>
            <person name="Mukhtar M.S."/>
            <person name="Cherkis K."/>
            <person name="Roach J."/>
            <person name="Grant S.R."/>
            <person name="Jones C.D."/>
            <person name="Dangl J.L."/>
        </authorList>
    </citation>
    <scope>NUCLEOTIDE SEQUENCE [LARGE SCALE GENOMIC DNA]</scope>
    <source>
        <strain evidence="1 2">ES4326</strain>
    </source>
</reference>
<protein>
    <submittedName>
        <fullName evidence="1">Uncharacterized protein</fullName>
    </submittedName>
</protein>
<dbReference type="RefSeq" id="WP_155490336.1">
    <property type="nucleotide sequence ID" value="NZ_CP047260.1"/>
</dbReference>
<evidence type="ECO:0000313" key="2">
    <source>
        <dbReference type="Proteomes" id="UP000003811"/>
    </source>
</evidence>
<gene>
    <name evidence="1" type="ORF">PMA4326_019945</name>
</gene>
<dbReference type="GeneID" id="64467151"/>
<accession>A0A8T8C4T5</accession>
<dbReference type="EMBL" id="CP047260">
    <property type="protein sequence ID" value="QHE98635.1"/>
    <property type="molecule type" value="Genomic_DNA"/>
</dbReference>